<evidence type="ECO:0000256" key="4">
    <source>
        <dbReference type="ARBA" id="ARBA00023163"/>
    </source>
</evidence>
<dbReference type="InterPro" id="IPR013325">
    <property type="entry name" value="RNA_pol_sigma_r2"/>
</dbReference>
<dbReference type="InterPro" id="IPR039425">
    <property type="entry name" value="RNA_pol_sigma-70-like"/>
</dbReference>
<dbReference type="GO" id="GO:0003677">
    <property type="term" value="F:DNA binding"/>
    <property type="evidence" value="ECO:0007669"/>
    <property type="project" value="InterPro"/>
</dbReference>
<evidence type="ECO:0000256" key="2">
    <source>
        <dbReference type="ARBA" id="ARBA00023015"/>
    </source>
</evidence>
<dbReference type="GO" id="GO:0016987">
    <property type="term" value="F:sigma factor activity"/>
    <property type="evidence" value="ECO:0007669"/>
    <property type="project" value="UniProtKB-KW"/>
</dbReference>
<keyword evidence="7" id="KW-1185">Reference proteome</keyword>
<organism evidence="6 7">
    <name type="scientific">Paenibacillus albilobatus</name>
    <dbReference type="NCBI Taxonomy" id="2716884"/>
    <lineage>
        <taxon>Bacteria</taxon>
        <taxon>Bacillati</taxon>
        <taxon>Bacillota</taxon>
        <taxon>Bacilli</taxon>
        <taxon>Bacillales</taxon>
        <taxon>Paenibacillaceae</taxon>
        <taxon>Paenibacillus</taxon>
    </lineage>
</organism>
<evidence type="ECO:0000256" key="1">
    <source>
        <dbReference type="ARBA" id="ARBA00010641"/>
    </source>
</evidence>
<dbReference type="AlphaFoldDB" id="A0A919XLL0"/>
<reference evidence="6" key="1">
    <citation type="submission" date="2021-03" db="EMBL/GenBank/DDBJ databases">
        <title>Antimicrobial resistance genes in bacteria isolated from Japanese honey, and their potential for conferring macrolide and lincosamide resistance in the American foulbrood pathogen Paenibacillus larvae.</title>
        <authorList>
            <person name="Okamoto M."/>
            <person name="Kumagai M."/>
            <person name="Kanamori H."/>
            <person name="Takamatsu D."/>
        </authorList>
    </citation>
    <scope>NUCLEOTIDE SEQUENCE</scope>
    <source>
        <strain evidence="6">J2TS6</strain>
    </source>
</reference>
<keyword evidence="2" id="KW-0805">Transcription regulation</keyword>
<accession>A0A919XLL0</accession>
<dbReference type="PROSITE" id="PS00622">
    <property type="entry name" value="HTH_LUXR_1"/>
    <property type="match status" value="1"/>
</dbReference>
<dbReference type="InterPro" id="IPR013249">
    <property type="entry name" value="RNA_pol_sigma70_r4_t2"/>
</dbReference>
<protein>
    <submittedName>
        <fullName evidence="6">RNA polymerase sigma factor</fullName>
    </submittedName>
</protein>
<evidence type="ECO:0000256" key="3">
    <source>
        <dbReference type="ARBA" id="ARBA00023082"/>
    </source>
</evidence>
<comment type="caution">
    <text evidence="6">The sequence shown here is derived from an EMBL/GenBank/DDBJ whole genome shotgun (WGS) entry which is preliminary data.</text>
</comment>
<dbReference type="InterPro" id="IPR007627">
    <property type="entry name" value="RNA_pol_sigma70_r2"/>
</dbReference>
<comment type="similarity">
    <text evidence="1">Belongs to the sigma-70 factor family. ECF subfamily.</text>
</comment>
<dbReference type="PANTHER" id="PTHR43133:SF46">
    <property type="entry name" value="RNA POLYMERASE SIGMA-70 FACTOR ECF SUBFAMILY"/>
    <property type="match status" value="1"/>
</dbReference>
<evidence type="ECO:0000313" key="7">
    <source>
        <dbReference type="Proteomes" id="UP000679779"/>
    </source>
</evidence>
<dbReference type="InterPro" id="IPR036388">
    <property type="entry name" value="WH-like_DNA-bd_sf"/>
</dbReference>
<dbReference type="Pfam" id="PF08281">
    <property type="entry name" value="Sigma70_r4_2"/>
    <property type="match status" value="1"/>
</dbReference>
<dbReference type="EMBL" id="BORQ01000008">
    <property type="protein sequence ID" value="GIO34004.1"/>
    <property type="molecule type" value="Genomic_DNA"/>
</dbReference>
<dbReference type="SUPFAM" id="SSF88659">
    <property type="entry name" value="Sigma3 and sigma4 domains of RNA polymerase sigma factors"/>
    <property type="match status" value="1"/>
</dbReference>
<gene>
    <name evidence="6" type="ORF">J2TS6_51450</name>
</gene>
<dbReference type="InterPro" id="IPR013324">
    <property type="entry name" value="RNA_pol_sigma_r3/r4-like"/>
</dbReference>
<proteinExistence type="inferred from homology"/>
<dbReference type="Gene3D" id="1.10.1740.10">
    <property type="match status" value="1"/>
</dbReference>
<dbReference type="InterPro" id="IPR014284">
    <property type="entry name" value="RNA_pol_sigma-70_dom"/>
</dbReference>
<evidence type="ECO:0000313" key="6">
    <source>
        <dbReference type="EMBL" id="GIO34004.1"/>
    </source>
</evidence>
<feature type="domain" description="HTH luxR-type" evidence="5">
    <location>
        <begin position="142"/>
        <end position="169"/>
    </location>
</feature>
<dbReference type="NCBIfam" id="TIGR02937">
    <property type="entry name" value="sigma70-ECF"/>
    <property type="match status" value="1"/>
</dbReference>
<sequence length="182" mass="21053">MNMNGPADLMIVEDPRLALQGLMGSYAQEVWNFAFFLTKNKEAADDISQEVFIKAYEHWGKFERRSSPKTWLLAITRNLCRNWSKSHGVRKVVLMENIFAQSTASSAENEYLDRLQLQTIWRLVLQLPAKYREVLVLDAHYGLGYAEIAQLLAISEGTVKSRIHRARKRMEKAMEGEFRNET</sequence>
<keyword evidence="4" id="KW-0804">Transcription</keyword>
<dbReference type="RefSeq" id="WP_236575710.1">
    <property type="nucleotide sequence ID" value="NZ_BORQ01000008.1"/>
</dbReference>
<dbReference type="InterPro" id="IPR000792">
    <property type="entry name" value="Tscrpt_reg_LuxR_C"/>
</dbReference>
<keyword evidence="3" id="KW-0731">Sigma factor</keyword>
<dbReference type="SUPFAM" id="SSF88946">
    <property type="entry name" value="Sigma2 domain of RNA polymerase sigma factors"/>
    <property type="match status" value="1"/>
</dbReference>
<dbReference type="Pfam" id="PF04542">
    <property type="entry name" value="Sigma70_r2"/>
    <property type="match status" value="1"/>
</dbReference>
<dbReference type="PANTHER" id="PTHR43133">
    <property type="entry name" value="RNA POLYMERASE ECF-TYPE SIGMA FACTO"/>
    <property type="match status" value="1"/>
</dbReference>
<evidence type="ECO:0000259" key="5">
    <source>
        <dbReference type="PROSITE" id="PS00622"/>
    </source>
</evidence>
<dbReference type="Gene3D" id="1.10.10.10">
    <property type="entry name" value="Winged helix-like DNA-binding domain superfamily/Winged helix DNA-binding domain"/>
    <property type="match status" value="1"/>
</dbReference>
<dbReference type="Proteomes" id="UP000679779">
    <property type="component" value="Unassembled WGS sequence"/>
</dbReference>
<dbReference type="GO" id="GO:0006352">
    <property type="term" value="P:DNA-templated transcription initiation"/>
    <property type="evidence" value="ECO:0007669"/>
    <property type="project" value="InterPro"/>
</dbReference>
<dbReference type="CDD" id="cd06171">
    <property type="entry name" value="Sigma70_r4"/>
    <property type="match status" value="1"/>
</dbReference>
<name>A0A919XLL0_9BACL</name>